<evidence type="ECO:0000259" key="2">
    <source>
        <dbReference type="Pfam" id="PF00117"/>
    </source>
</evidence>
<dbReference type="PANTHER" id="PTHR43418">
    <property type="entry name" value="MULTIFUNCTIONAL TRYPTOPHAN BIOSYNTHESIS PROTEIN-RELATED"/>
    <property type="match status" value="1"/>
</dbReference>
<reference evidence="3 4" key="1">
    <citation type="journal article" date="2014" name="Genome Announc.">
        <title>Draft Genome Sequence of the Boron-Tolerant and Moderately Halotolerant Bacterium Gracilibacillus boraciitolerans JCM 21714T.</title>
        <authorList>
            <person name="Ahmed I."/>
            <person name="Oshima K."/>
            <person name="Suda W."/>
            <person name="Kitamura K."/>
            <person name="Iida T."/>
            <person name="Ohmori Y."/>
            <person name="Fujiwara T."/>
            <person name="Hattori M."/>
            <person name="Ohkuma M."/>
        </authorList>
    </citation>
    <scope>NUCLEOTIDE SEQUENCE [LARGE SCALE GENOMIC DNA]</scope>
    <source>
        <strain evidence="3 4">JCM 21714</strain>
    </source>
</reference>
<dbReference type="EMBL" id="BAVS01000007">
    <property type="protein sequence ID" value="GAE92823.1"/>
    <property type="molecule type" value="Genomic_DNA"/>
</dbReference>
<dbReference type="OrthoDB" id="9804328at2"/>
<accession>W4VJ33</accession>
<proteinExistence type="predicted"/>
<protein>
    <submittedName>
        <fullName evidence="3">Anthranilate synthase</fullName>
    </submittedName>
</protein>
<dbReference type="PANTHER" id="PTHR43418:SF4">
    <property type="entry name" value="MULTIFUNCTIONAL TRYPTOPHAN BIOSYNTHESIS PROTEIN"/>
    <property type="match status" value="1"/>
</dbReference>
<comment type="caution">
    <text evidence="3">The sequence shown here is derived from an EMBL/GenBank/DDBJ whole genome shotgun (WGS) entry which is preliminary data.</text>
</comment>
<organism evidence="3 4">
    <name type="scientific">Gracilibacillus boraciitolerans JCM 21714</name>
    <dbReference type="NCBI Taxonomy" id="1298598"/>
    <lineage>
        <taxon>Bacteria</taxon>
        <taxon>Bacillati</taxon>
        <taxon>Bacillota</taxon>
        <taxon>Bacilli</taxon>
        <taxon>Bacillales</taxon>
        <taxon>Bacillaceae</taxon>
        <taxon>Gracilibacillus</taxon>
    </lineage>
</organism>
<dbReference type="Pfam" id="PF00117">
    <property type="entry name" value="GATase"/>
    <property type="match status" value="1"/>
</dbReference>
<dbReference type="PRINTS" id="PR00099">
    <property type="entry name" value="CPSGATASE"/>
</dbReference>
<dbReference type="GO" id="GO:0004049">
    <property type="term" value="F:anthranilate synthase activity"/>
    <property type="evidence" value="ECO:0007669"/>
    <property type="project" value="TreeGrafter"/>
</dbReference>
<dbReference type="STRING" id="1298598.JCM21714_1843"/>
<dbReference type="NCBIfam" id="TIGR00566">
    <property type="entry name" value="trpG_papA"/>
    <property type="match status" value="1"/>
</dbReference>
<keyword evidence="4" id="KW-1185">Reference proteome</keyword>
<dbReference type="InterPro" id="IPR029062">
    <property type="entry name" value="Class_I_gatase-like"/>
</dbReference>
<dbReference type="InterPro" id="IPR050472">
    <property type="entry name" value="Anth_synth/Amidotransfase"/>
</dbReference>
<dbReference type="FunFam" id="3.40.50.880:FF:000003">
    <property type="entry name" value="Anthranilate synthase component II"/>
    <property type="match status" value="1"/>
</dbReference>
<sequence>MIVIIDNFDSFTYNLVQYYRQMNEDVITFRNDATTIEEIESLNPSLLVLSPGPGTPINSGISFSVLTYFHNKIPIFGVCLGMQIIVEFFGGEIIKAKRPMHGMTSAIHHQNLGVFHSLPSSFQVTRYHSLVANMKTMPDELIVSAQTKDKTVMAVKHTFLPIEGVQFHPEAILTEYGYNIIGNSLRMIDHTAYRREVL</sequence>
<evidence type="ECO:0000313" key="3">
    <source>
        <dbReference type="EMBL" id="GAE92823.1"/>
    </source>
</evidence>
<dbReference type="InterPro" id="IPR006221">
    <property type="entry name" value="TrpG/PapA_dom"/>
</dbReference>
<gene>
    <name evidence="3" type="ORF">JCM21714_1843</name>
</gene>
<dbReference type="GO" id="GO:0000162">
    <property type="term" value="P:L-tryptophan biosynthetic process"/>
    <property type="evidence" value="ECO:0007669"/>
    <property type="project" value="TreeGrafter"/>
</dbReference>
<dbReference type="RefSeq" id="WP_035722886.1">
    <property type="nucleotide sequence ID" value="NZ_BAVS01000007.1"/>
</dbReference>
<evidence type="ECO:0000256" key="1">
    <source>
        <dbReference type="ARBA" id="ARBA00022962"/>
    </source>
</evidence>
<evidence type="ECO:0000313" key="4">
    <source>
        <dbReference type="Proteomes" id="UP000019102"/>
    </source>
</evidence>
<name>W4VJ33_9BACI</name>
<dbReference type="CDD" id="cd01743">
    <property type="entry name" value="GATase1_Anthranilate_Synthase"/>
    <property type="match status" value="1"/>
</dbReference>
<dbReference type="PROSITE" id="PS51273">
    <property type="entry name" value="GATASE_TYPE_1"/>
    <property type="match status" value="1"/>
</dbReference>
<dbReference type="Proteomes" id="UP000019102">
    <property type="component" value="Unassembled WGS sequence"/>
</dbReference>
<dbReference type="PRINTS" id="PR00096">
    <property type="entry name" value="GATASE"/>
</dbReference>
<keyword evidence="1" id="KW-0315">Glutamine amidotransferase</keyword>
<feature type="domain" description="Glutamine amidotransferase" evidence="2">
    <location>
        <begin position="3"/>
        <end position="185"/>
    </location>
</feature>
<dbReference type="GO" id="GO:0005829">
    <property type="term" value="C:cytosol"/>
    <property type="evidence" value="ECO:0007669"/>
    <property type="project" value="TreeGrafter"/>
</dbReference>
<dbReference type="Gene3D" id="3.40.50.880">
    <property type="match status" value="1"/>
</dbReference>
<dbReference type="InterPro" id="IPR017926">
    <property type="entry name" value="GATASE"/>
</dbReference>
<dbReference type="PRINTS" id="PR00097">
    <property type="entry name" value="ANTSNTHASEII"/>
</dbReference>
<dbReference type="eggNOG" id="COG0512">
    <property type="taxonomic scope" value="Bacteria"/>
</dbReference>
<dbReference type="AlphaFoldDB" id="W4VJ33"/>
<dbReference type="SUPFAM" id="SSF52317">
    <property type="entry name" value="Class I glutamine amidotransferase-like"/>
    <property type="match status" value="1"/>
</dbReference>